<organism evidence="7 8">
    <name type="scientific">Schaedlerella arabinosiphila</name>
    <dbReference type="NCBI Taxonomy" id="2044587"/>
    <lineage>
        <taxon>Bacteria</taxon>
        <taxon>Bacillati</taxon>
        <taxon>Bacillota</taxon>
        <taxon>Clostridia</taxon>
        <taxon>Lachnospirales</taxon>
        <taxon>Lachnospiraceae</taxon>
        <taxon>Schaedlerella</taxon>
    </lineage>
</organism>
<dbReference type="EMBL" id="RHJS01000002">
    <property type="protein sequence ID" value="RRK35108.1"/>
    <property type="molecule type" value="Genomic_DNA"/>
</dbReference>
<dbReference type="RefSeq" id="WP_125130504.1">
    <property type="nucleotide sequence ID" value="NZ_RHJS01000002.1"/>
</dbReference>
<dbReference type="PANTHER" id="PTHR11647">
    <property type="entry name" value="HYDRANTOINASE/DIHYDROPYRIMIDINASE FAMILY MEMBER"/>
    <property type="match status" value="1"/>
</dbReference>
<feature type="domain" description="Amidohydrolase-related" evidence="6">
    <location>
        <begin position="49"/>
        <end position="434"/>
    </location>
</feature>
<dbReference type="EC" id="3.5.2.2" evidence="7"/>
<keyword evidence="8" id="KW-1185">Reference proteome</keyword>
<dbReference type="InterPro" id="IPR050378">
    <property type="entry name" value="Metallo-dep_Hydrolases_sf"/>
</dbReference>
<evidence type="ECO:0000256" key="4">
    <source>
        <dbReference type="ARBA" id="ARBA00022801"/>
    </source>
</evidence>
<sequence length="461" mass="51168">MKKIVKNGRIFTEAEDYQADILIEEEKIVYIGKDLPDGDAEVIDAAGCYVLPGAVDVHTHMDLDVGISRAVDDFYDGTVAAACGGTTSIVDHMAFGPAGIPLHYQFDVYRKLAEGKAVIDYGFHGTAQHVDGEILSELETMAKDGIPSVKAYLTYGFKLNDADVLQILQKMKEINGITAFHCENHDVVEYLKQKHKSEGKTTPIWHAKSRPNLAEAEAVERVLKLARMADDAPVYIVHLSCRESLEAVREARRQGQKNIFVETCPQYLLLTEECYTREDGLKYIMSPPLRTQEDCDALWEGLADGSIQVVATDHCPFNYGKEKQMGKDDFTACPNGAPGVEERLMLLYSEGVAKGRITMHRLVETLCTKPCRIYGLYPEKGAIQPGADADLVILDPETSSVLTHSRMHGAVDYTSYEGMEIQGEIRLVMQRGNVLVKENQFIGEKGAGRFIRRKPCAEIAD</sequence>
<comment type="caution">
    <text evidence="7">The sequence shown here is derived from an EMBL/GenBank/DDBJ whole genome shotgun (WGS) entry which is preliminary data.</text>
</comment>
<comment type="cofactor">
    <cofactor evidence="1">
        <name>Zn(2+)</name>
        <dbReference type="ChEBI" id="CHEBI:29105"/>
    </cofactor>
</comment>
<dbReference type="GO" id="GO:0004157">
    <property type="term" value="F:dihydropyrimidinase activity"/>
    <property type="evidence" value="ECO:0007669"/>
    <property type="project" value="UniProtKB-EC"/>
</dbReference>
<keyword evidence="3" id="KW-0479">Metal-binding</keyword>
<dbReference type="CDD" id="cd01314">
    <property type="entry name" value="D-HYD"/>
    <property type="match status" value="1"/>
</dbReference>
<dbReference type="GO" id="GO:0005829">
    <property type="term" value="C:cytosol"/>
    <property type="evidence" value="ECO:0007669"/>
    <property type="project" value="TreeGrafter"/>
</dbReference>
<accession>A0A3R8L2H2</accession>
<evidence type="ECO:0000256" key="2">
    <source>
        <dbReference type="ARBA" id="ARBA00008829"/>
    </source>
</evidence>
<keyword evidence="4 7" id="KW-0378">Hydrolase</keyword>
<comment type="PTM">
    <text evidence="5">Carbamylation allows a single lysine to coordinate two divalent metal cations.</text>
</comment>
<dbReference type="SUPFAM" id="SSF51556">
    <property type="entry name" value="Metallo-dependent hydrolases"/>
    <property type="match status" value="1"/>
</dbReference>
<evidence type="ECO:0000313" key="8">
    <source>
        <dbReference type="Proteomes" id="UP000274920"/>
    </source>
</evidence>
<evidence type="ECO:0000259" key="6">
    <source>
        <dbReference type="Pfam" id="PF01979"/>
    </source>
</evidence>
<name>A0A3R8L2H2_9FIRM</name>
<feature type="modified residue" description="N6-carboxylysine" evidence="5">
    <location>
        <position position="150"/>
    </location>
</feature>
<dbReference type="AlphaFoldDB" id="A0A3R8L2H2"/>
<protein>
    <submittedName>
        <fullName evidence="7">Dihydropyrimidinase</fullName>
        <ecNumber evidence="7">3.5.2.2</ecNumber>
    </submittedName>
</protein>
<evidence type="ECO:0000256" key="3">
    <source>
        <dbReference type="ARBA" id="ARBA00022723"/>
    </source>
</evidence>
<dbReference type="InterPro" id="IPR011059">
    <property type="entry name" value="Metal-dep_hydrolase_composite"/>
</dbReference>
<dbReference type="InterPro" id="IPR032466">
    <property type="entry name" value="Metal_Hydrolase"/>
</dbReference>
<reference evidence="7" key="1">
    <citation type="submission" date="2018-10" db="EMBL/GenBank/DDBJ databases">
        <title>Schaedlerella arabinophila gen. nov. sp. nov., isolated from the mouse intestinal tract and comparative analysis with the genome of the closely related altered Schaedler flora strain ASF502.</title>
        <authorList>
            <person name="Miyake S."/>
            <person name="Soh M."/>
            <person name="Seedorf H."/>
        </authorList>
    </citation>
    <scope>NUCLEOTIDE SEQUENCE [LARGE SCALE GENOMIC DNA]</scope>
    <source>
        <strain evidence="7">DSM 106076</strain>
    </source>
</reference>
<gene>
    <name evidence="7" type="primary">hydA</name>
    <name evidence="7" type="ORF">EBB54_30110</name>
</gene>
<dbReference type="Gene3D" id="3.20.20.140">
    <property type="entry name" value="Metal-dependent hydrolases"/>
    <property type="match status" value="1"/>
</dbReference>
<dbReference type="PANTHER" id="PTHR11647:SF1">
    <property type="entry name" value="COLLAPSIN RESPONSE MEDIATOR PROTEIN"/>
    <property type="match status" value="1"/>
</dbReference>
<dbReference type="InterPro" id="IPR011778">
    <property type="entry name" value="Hydantoinase/dihydroPyrase"/>
</dbReference>
<dbReference type="NCBIfam" id="TIGR02033">
    <property type="entry name" value="D-hydantoinase"/>
    <property type="match status" value="1"/>
</dbReference>
<dbReference type="InterPro" id="IPR006680">
    <property type="entry name" value="Amidohydro-rel"/>
</dbReference>
<evidence type="ECO:0000256" key="5">
    <source>
        <dbReference type="PIRSR" id="PIRSR611778-50"/>
    </source>
</evidence>
<dbReference type="Gene3D" id="2.30.40.10">
    <property type="entry name" value="Urease, subunit C, domain 1"/>
    <property type="match status" value="1"/>
</dbReference>
<dbReference type="Pfam" id="PF01979">
    <property type="entry name" value="Amidohydro_1"/>
    <property type="match status" value="1"/>
</dbReference>
<dbReference type="FunFam" id="3.20.20.140:FF:000174">
    <property type="entry name" value="Dihydropyrimidinase-related protein 2"/>
    <property type="match status" value="1"/>
</dbReference>
<evidence type="ECO:0000256" key="1">
    <source>
        <dbReference type="ARBA" id="ARBA00001947"/>
    </source>
</evidence>
<dbReference type="Proteomes" id="UP000274920">
    <property type="component" value="Unassembled WGS sequence"/>
</dbReference>
<proteinExistence type="inferred from homology"/>
<dbReference type="SUPFAM" id="SSF51338">
    <property type="entry name" value="Composite domain of metallo-dependent hydrolases"/>
    <property type="match status" value="2"/>
</dbReference>
<dbReference type="GO" id="GO:0046872">
    <property type="term" value="F:metal ion binding"/>
    <property type="evidence" value="ECO:0007669"/>
    <property type="project" value="UniProtKB-KW"/>
</dbReference>
<comment type="similarity">
    <text evidence="2">Belongs to the metallo-dependent hydrolases superfamily. Hydantoinase/dihydropyrimidinase family.</text>
</comment>
<evidence type="ECO:0000313" key="7">
    <source>
        <dbReference type="EMBL" id="RRK35108.1"/>
    </source>
</evidence>